<name>A0A953M0H1_9BACT</name>
<evidence type="ECO:0000313" key="1">
    <source>
        <dbReference type="EMBL" id="MBZ0156829.1"/>
    </source>
</evidence>
<dbReference type="Pfam" id="PF04077">
    <property type="entry name" value="DsrH"/>
    <property type="match status" value="1"/>
</dbReference>
<comment type="caution">
    <text evidence="1">The sequence shown here is derived from an EMBL/GenBank/DDBJ whole genome shotgun (WGS) entry which is preliminary data.</text>
</comment>
<evidence type="ECO:0008006" key="3">
    <source>
        <dbReference type="Google" id="ProtNLM"/>
    </source>
</evidence>
<dbReference type="InterPro" id="IPR007215">
    <property type="entry name" value="Sulphur_relay_TusB/DsrH"/>
</dbReference>
<dbReference type="SUPFAM" id="SSF75169">
    <property type="entry name" value="DsrEFH-like"/>
    <property type="match status" value="1"/>
</dbReference>
<dbReference type="EMBL" id="JAIOIV010000092">
    <property type="protein sequence ID" value="MBZ0156829.1"/>
    <property type="molecule type" value="Genomic_DNA"/>
</dbReference>
<dbReference type="InterPro" id="IPR027396">
    <property type="entry name" value="DsrEFH-like"/>
</dbReference>
<evidence type="ECO:0000313" key="2">
    <source>
        <dbReference type="Proteomes" id="UP000705867"/>
    </source>
</evidence>
<dbReference type="GO" id="GO:0002143">
    <property type="term" value="P:tRNA wobble position uridine thiolation"/>
    <property type="evidence" value="ECO:0007669"/>
    <property type="project" value="InterPro"/>
</dbReference>
<accession>A0A953M0H1</accession>
<organism evidence="1 2">
    <name type="scientific">Candidatus Nitrobium versatile</name>
    <dbReference type="NCBI Taxonomy" id="2884831"/>
    <lineage>
        <taxon>Bacteria</taxon>
        <taxon>Pseudomonadati</taxon>
        <taxon>Nitrospirota</taxon>
        <taxon>Nitrospiria</taxon>
        <taxon>Nitrospirales</taxon>
        <taxon>Nitrospiraceae</taxon>
        <taxon>Candidatus Nitrobium</taxon>
    </lineage>
</organism>
<dbReference type="AlphaFoldDB" id="A0A953M0H1"/>
<dbReference type="Proteomes" id="UP000705867">
    <property type="component" value="Unassembled WGS sequence"/>
</dbReference>
<gene>
    <name evidence="1" type="ORF">K8I29_11555</name>
</gene>
<dbReference type="Gene3D" id="3.40.1260.10">
    <property type="entry name" value="DsrEFH-like"/>
    <property type="match status" value="1"/>
</dbReference>
<protein>
    <recommendedName>
        <fullName evidence="3">Sulfurtransferase complex subunit TusB</fullName>
    </recommendedName>
</protein>
<sequence length="98" mass="10758">MKLGVFVSDFRSGSDVLDRLTAEKLGIILVGNGVYHATVKEGGKGSPVLDKQAQFFVLTEDLESRGFTAASLDSRVKAVTYSDVVDLIFNDYEKVIWI</sequence>
<reference evidence="1" key="2">
    <citation type="submission" date="2021-08" db="EMBL/GenBank/DDBJ databases">
        <authorList>
            <person name="Dalcin Martins P."/>
        </authorList>
    </citation>
    <scope>NUCLEOTIDE SEQUENCE</scope>
    <source>
        <strain evidence="1">MAG_39</strain>
    </source>
</reference>
<reference evidence="1" key="1">
    <citation type="journal article" date="2021" name="bioRxiv">
        <title>Unraveling nitrogen, sulfur and carbon metabolic pathways and microbial community transcriptional responses to substrate deprivation and toxicity stresses in a bioreactor mimicking anoxic brackish coastal sediment conditions.</title>
        <authorList>
            <person name="Martins P.D."/>
            <person name="Echeveste M.J."/>
            <person name="Arshad A."/>
            <person name="Kurth J."/>
            <person name="Ouboter H."/>
            <person name="Jetten M.S.M."/>
            <person name="Welte C.U."/>
        </authorList>
    </citation>
    <scope>NUCLEOTIDE SEQUENCE</scope>
    <source>
        <strain evidence="1">MAG_39</strain>
    </source>
</reference>
<dbReference type="GO" id="GO:0005737">
    <property type="term" value="C:cytoplasm"/>
    <property type="evidence" value="ECO:0007669"/>
    <property type="project" value="InterPro"/>
</dbReference>
<proteinExistence type="predicted"/>